<feature type="compositionally biased region" description="Low complexity" evidence="6">
    <location>
        <begin position="86"/>
        <end position="105"/>
    </location>
</feature>
<keyword evidence="3" id="KW-0805">Transcription regulation</keyword>
<dbReference type="Gene3D" id="3.30.50.10">
    <property type="entry name" value="Erythroid Transcription Factor GATA-1, subunit A"/>
    <property type="match status" value="1"/>
</dbReference>
<gene>
    <name evidence="8" type="primary">SFH1</name>
    <name evidence="8" type="ORF">BGW38_000010</name>
</gene>
<feature type="compositionally biased region" description="Polar residues" evidence="6">
    <location>
        <begin position="1"/>
        <end position="16"/>
    </location>
</feature>
<dbReference type="PANTHER" id="PTHR10019">
    <property type="entry name" value="SNF5"/>
    <property type="match status" value="1"/>
</dbReference>
<dbReference type="Proteomes" id="UP000780801">
    <property type="component" value="Unassembled WGS sequence"/>
</dbReference>
<comment type="caution">
    <text evidence="8">The sequence shown here is derived from an EMBL/GenBank/DDBJ whole genome shotgun (WGS) entry which is preliminary data.</text>
</comment>
<organism evidence="8 9">
    <name type="scientific">Lunasporangiospora selenospora</name>
    <dbReference type="NCBI Taxonomy" id="979761"/>
    <lineage>
        <taxon>Eukaryota</taxon>
        <taxon>Fungi</taxon>
        <taxon>Fungi incertae sedis</taxon>
        <taxon>Mucoromycota</taxon>
        <taxon>Mortierellomycotina</taxon>
        <taxon>Mortierellomycetes</taxon>
        <taxon>Mortierellales</taxon>
        <taxon>Mortierellaceae</taxon>
        <taxon>Lunasporangiospora</taxon>
    </lineage>
</organism>
<dbReference type="GO" id="GO:0006338">
    <property type="term" value="P:chromatin remodeling"/>
    <property type="evidence" value="ECO:0007669"/>
    <property type="project" value="InterPro"/>
</dbReference>
<dbReference type="GO" id="GO:0006355">
    <property type="term" value="P:regulation of DNA-templated transcription"/>
    <property type="evidence" value="ECO:0007669"/>
    <property type="project" value="InterPro"/>
</dbReference>
<dbReference type="GO" id="GO:0000228">
    <property type="term" value="C:nuclear chromosome"/>
    <property type="evidence" value="ECO:0007669"/>
    <property type="project" value="InterPro"/>
</dbReference>
<feature type="compositionally biased region" description="Acidic residues" evidence="6">
    <location>
        <begin position="196"/>
        <end position="205"/>
    </location>
</feature>
<feature type="region of interest" description="Disordered" evidence="6">
    <location>
        <begin position="574"/>
        <end position="610"/>
    </location>
</feature>
<feature type="region of interest" description="Disordered" evidence="6">
    <location>
        <begin position="188"/>
        <end position="237"/>
    </location>
</feature>
<dbReference type="InterPro" id="IPR013088">
    <property type="entry name" value="Znf_NHR/GATA"/>
</dbReference>
<comment type="similarity">
    <text evidence="2">Belongs to the SNF5 family.</text>
</comment>
<comment type="subcellular location">
    <subcellularLocation>
        <location evidence="1">Nucleus</location>
    </subcellularLocation>
</comment>
<evidence type="ECO:0000256" key="2">
    <source>
        <dbReference type="ARBA" id="ARBA00010239"/>
    </source>
</evidence>
<dbReference type="GO" id="GO:0008270">
    <property type="term" value="F:zinc ion binding"/>
    <property type="evidence" value="ECO:0007669"/>
    <property type="project" value="InterPro"/>
</dbReference>
<accession>A0A9P6G426</accession>
<evidence type="ECO:0000256" key="3">
    <source>
        <dbReference type="ARBA" id="ARBA00023015"/>
    </source>
</evidence>
<dbReference type="Pfam" id="PF04855">
    <property type="entry name" value="SNF5"/>
    <property type="match status" value="1"/>
</dbReference>
<keyword evidence="9" id="KW-1185">Reference proteome</keyword>
<evidence type="ECO:0000256" key="1">
    <source>
        <dbReference type="ARBA" id="ARBA00004123"/>
    </source>
</evidence>
<evidence type="ECO:0000256" key="6">
    <source>
        <dbReference type="SAM" id="MobiDB-lite"/>
    </source>
</evidence>
<evidence type="ECO:0000256" key="5">
    <source>
        <dbReference type="ARBA" id="ARBA00023242"/>
    </source>
</evidence>
<dbReference type="InterPro" id="IPR000679">
    <property type="entry name" value="Znf_GATA"/>
</dbReference>
<keyword evidence="5" id="KW-0539">Nucleus</keyword>
<dbReference type="SUPFAM" id="SSF57716">
    <property type="entry name" value="Glucocorticoid receptor-like (DNA-binding domain)"/>
    <property type="match status" value="1"/>
</dbReference>
<evidence type="ECO:0000259" key="7">
    <source>
        <dbReference type="SMART" id="SM00401"/>
    </source>
</evidence>
<proteinExistence type="inferred from homology"/>
<dbReference type="SMART" id="SM00401">
    <property type="entry name" value="ZnF_GATA"/>
    <property type="match status" value="1"/>
</dbReference>
<evidence type="ECO:0000256" key="4">
    <source>
        <dbReference type="ARBA" id="ARBA00023163"/>
    </source>
</evidence>
<feature type="region of interest" description="Disordered" evidence="6">
    <location>
        <begin position="1"/>
        <end position="148"/>
    </location>
</feature>
<dbReference type="GO" id="GO:0043565">
    <property type="term" value="F:sequence-specific DNA binding"/>
    <property type="evidence" value="ECO:0007669"/>
    <property type="project" value="InterPro"/>
</dbReference>
<feature type="compositionally biased region" description="Basic and acidic residues" evidence="6">
    <location>
        <begin position="218"/>
        <end position="231"/>
    </location>
</feature>
<dbReference type="Pfam" id="PF00320">
    <property type="entry name" value="GATA"/>
    <property type="match status" value="1"/>
</dbReference>
<name>A0A9P6G426_9FUNG</name>
<evidence type="ECO:0000313" key="8">
    <source>
        <dbReference type="EMBL" id="KAF9586759.1"/>
    </source>
</evidence>
<dbReference type="EMBL" id="JAABOA010000001">
    <property type="protein sequence ID" value="KAF9586759.1"/>
    <property type="molecule type" value="Genomic_DNA"/>
</dbReference>
<dbReference type="InterPro" id="IPR006939">
    <property type="entry name" value="SNF5"/>
</dbReference>
<feature type="domain" description="GATA-type" evidence="7">
    <location>
        <begin position="501"/>
        <end position="553"/>
    </location>
</feature>
<dbReference type="AlphaFoldDB" id="A0A9P6G426"/>
<sequence>MASWVNHTSATMQSHSPARRSGAGSDRGSPAPASYSTRSTRSSSNSVNAANVMQPSQGGPQQQQQHAHYINQQQAMQRPIHHQSAPSQQYTLSQQQQQQFRFQHTTPPPPPPHQQQPIRYPMNGAGGAPMQPHHAHPQHFPSGSHPSGGFQPRQMHNAFGTYSTYASRIREGNTALLLPPALGRRAKRAAQASMMESDDDDWDFEESPRSTPSSRMQRQMEKERLEKEKKAWVRRPRKTRHTINQQNDLEAVAGHEAILVPIRLDIDTDEVRLRDTFTWNVNEQLMTPEHFAEILCEDLDLNMAKFVPEIAQSLRNQIAEFEPIAEVQVPSEGARVIIQLDLHVGGINLRDRFEWDVGSDLTPEEFAKQLASDLGIGGEFVSLISHEIHEQLYRYKQDRLLDRGFDAEPLYSGVRPLDDGENWCPALETLTAEEYEKIVETNDRSIRLKRRETSRYSRRRGGGFVSRGFGSGIGGGAGVGMTNYGKRGRPNKPFRNFDIEHFENWQCHQCGLGAPSTIMLRTGPAGEKSLCNTCGIYWSINGALPEHRKGLFVFKTEAVDQVHVADTTASSAIASPFAGEGEETGGVSEGAKDAASDISATRVEVNEAAQ</sequence>
<feature type="compositionally biased region" description="Low complexity" evidence="6">
    <location>
        <begin position="36"/>
        <end position="75"/>
    </location>
</feature>
<evidence type="ECO:0000313" key="9">
    <source>
        <dbReference type="Proteomes" id="UP000780801"/>
    </source>
</evidence>
<protein>
    <submittedName>
        <fullName evidence="8">Chromatin structure remodeling complex protein sfh1</fullName>
    </submittedName>
</protein>
<reference evidence="8" key="1">
    <citation type="journal article" date="2020" name="Fungal Divers.">
        <title>Resolving the Mortierellaceae phylogeny through synthesis of multi-gene phylogenetics and phylogenomics.</title>
        <authorList>
            <person name="Vandepol N."/>
            <person name="Liber J."/>
            <person name="Desiro A."/>
            <person name="Na H."/>
            <person name="Kennedy M."/>
            <person name="Barry K."/>
            <person name="Grigoriev I.V."/>
            <person name="Miller A.N."/>
            <person name="O'Donnell K."/>
            <person name="Stajich J.E."/>
            <person name="Bonito G."/>
        </authorList>
    </citation>
    <scope>NUCLEOTIDE SEQUENCE</scope>
    <source>
        <strain evidence="8">KOD1015</strain>
    </source>
</reference>
<dbReference type="OrthoDB" id="10258327at2759"/>
<keyword evidence="4" id="KW-0804">Transcription</keyword>